<accession>A0A699QXP6</accession>
<name>A0A699QXP6_TANCI</name>
<reference evidence="1" key="1">
    <citation type="journal article" date="2019" name="Sci. Rep.">
        <title>Draft genome of Tanacetum cinerariifolium, the natural source of mosquito coil.</title>
        <authorList>
            <person name="Yamashiro T."/>
            <person name="Shiraishi A."/>
            <person name="Satake H."/>
            <person name="Nakayama K."/>
        </authorList>
    </citation>
    <scope>NUCLEOTIDE SEQUENCE</scope>
</reference>
<proteinExistence type="predicted"/>
<dbReference type="EMBL" id="BKCJ011063886">
    <property type="protein sequence ID" value="GFC78058.1"/>
    <property type="molecule type" value="Genomic_DNA"/>
</dbReference>
<comment type="caution">
    <text evidence="1">The sequence shown here is derived from an EMBL/GenBank/DDBJ whole genome shotgun (WGS) entry which is preliminary data.</text>
</comment>
<protein>
    <submittedName>
        <fullName evidence="1">Uncharacterized protein</fullName>
    </submittedName>
</protein>
<organism evidence="1">
    <name type="scientific">Tanacetum cinerariifolium</name>
    <name type="common">Dalmatian daisy</name>
    <name type="synonym">Chrysanthemum cinerariifolium</name>
    <dbReference type="NCBI Taxonomy" id="118510"/>
    <lineage>
        <taxon>Eukaryota</taxon>
        <taxon>Viridiplantae</taxon>
        <taxon>Streptophyta</taxon>
        <taxon>Embryophyta</taxon>
        <taxon>Tracheophyta</taxon>
        <taxon>Spermatophyta</taxon>
        <taxon>Magnoliopsida</taxon>
        <taxon>eudicotyledons</taxon>
        <taxon>Gunneridae</taxon>
        <taxon>Pentapetalae</taxon>
        <taxon>asterids</taxon>
        <taxon>campanulids</taxon>
        <taxon>Asterales</taxon>
        <taxon>Asteraceae</taxon>
        <taxon>Asteroideae</taxon>
        <taxon>Anthemideae</taxon>
        <taxon>Anthemidinae</taxon>
        <taxon>Tanacetum</taxon>
    </lineage>
</organism>
<gene>
    <name evidence="1" type="ORF">Tci_850028</name>
</gene>
<sequence length="135" mass="14727">MRTRPAERLRSRVGLNRNVMGIKLDCVAPGSRLALRLVAWRWPVPAPHQAGAWGYFTRILIVNNGSSVGAPARSTMCWLSIERMRYTRLAGASVTAMKVPALPSTNCAMPVPEAGPKVKVVLSERGAWQAYTPAT</sequence>
<evidence type="ECO:0000313" key="1">
    <source>
        <dbReference type="EMBL" id="GFC78058.1"/>
    </source>
</evidence>
<dbReference type="AlphaFoldDB" id="A0A699QXP6"/>